<proteinExistence type="predicted"/>
<gene>
    <name evidence="1" type="ORF">BXT86_05390</name>
</gene>
<feature type="non-terminal residue" evidence="1">
    <location>
        <position position="1"/>
    </location>
</feature>
<name>A0A1V4QEI8_UNCW3</name>
<reference evidence="2" key="1">
    <citation type="submission" date="2017-01" db="EMBL/GenBank/DDBJ databases">
        <title>Novel pathways for hydrocarbon cycling and metabolic interdependencies in hydrothermal sediment communities.</title>
        <authorList>
            <person name="Dombrowski N."/>
            <person name="Seitz K."/>
            <person name="Teske A."/>
            <person name="Baker B."/>
        </authorList>
    </citation>
    <scope>NUCLEOTIDE SEQUENCE [LARGE SCALE GENOMIC DNA]</scope>
</reference>
<sequence length="140" mass="16137">EPVFVYNGTAYIENNGRVEVKLPDYFDRINKNPRIQLTGVGTPEVVYVAEDIKGNRFTIGGKPGTKVYWTVTAERKDVHARIAKILTPVEQKKTGHLIGHSLDDDAMIGIYDRIKTRGDFHWRTEEGRRVHNELKIYERK</sequence>
<dbReference type="EMBL" id="MUKB01000095">
    <property type="protein sequence ID" value="OPX17652.1"/>
    <property type="molecule type" value="Genomic_DNA"/>
</dbReference>
<comment type="caution">
    <text evidence="1">The sequence shown here is derived from an EMBL/GenBank/DDBJ whole genome shotgun (WGS) entry which is preliminary data.</text>
</comment>
<dbReference type="Proteomes" id="UP000191663">
    <property type="component" value="Unassembled WGS sequence"/>
</dbReference>
<evidence type="ECO:0000313" key="1">
    <source>
        <dbReference type="EMBL" id="OPX17652.1"/>
    </source>
</evidence>
<accession>A0A1V4QEI8</accession>
<evidence type="ECO:0000313" key="2">
    <source>
        <dbReference type="Proteomes" id="UP000191663"/>
    </source>
</evidence>
<organism evidence="1 2">
    <name type="scientific">candidate division WOR-3 bacterium 4484_100</name>
    <dbReference type="NCBI Taxonomy" id="1936077"/>
    <lineage>
        <taxon>Bacteria</taxon>
        <taxon>Bacteria division WOR-3</taxon>
    </lineage>
</organism>
<protein>
    <submittedName>
        <fullName evidence="1">Uncharacterized protein</fullName>
    </submittedName>
</protein>
<dbReference type="AlphaFoldDB" id="A0A1V4QEI8"/>